<dbReference type="OrthoDB" id="515782at2"/>
<evidence type="ECO:0000313" key="3">
    <source>
        <dbReference type="EMBL" id="RZM79432.1"/>
    </source>
</evidence>
<keyword evidence="4" id="KW-1185">Reference proteome</keyword>
<gene>
    <name evidence="3" type="ORF">DYY88_11870</name>
</gene>
<dbReference type="GO" id="GO:0016747">
    <property type="term" value="F:acyltransferase activity, transferring groups other than amino-acyl groups"/>
    <property type="evidence" value="ECO:0007669"/>
    <property type="project" value="InterPro"/>
</dbReference>
<evidence type="ECO:0000313" key="4">
    <source>
        <dbReference type="Proteomes" id="UP000292459"/>
    </source>
</evidence>
<feature type="transmembrane region" description="Helical" evidence="1">
    <location>
        <begin position="12"/>
        <end position="32"/>
    </location>
</feature>
<dbReference type="InterPro" id="IPR016181">
    <property type="entry name" value="Acyl_CoA_acyltransferase"/>
</dbReference>
<dbReference type="Proteomes" id="UP000292459">
    <property type="component" value="Unassembled WGS sequence"/>
</dbReference>
<keyword evidence="1" id="KW-0472">Membrane</keyword>
<protein>
    <submittedName>
        <fullName evidence="3">GNAT family N-acetyltransferase</fullName>
    </submittedName>
</protein>
<comment type="caution">
    <text evidence="3">The sequence shown here is derived from an EMBL/GenBank/DDBJ whole genome shotgun (WGS) entry which is preliminary data.</text>
</comment>
<keyword evidence="1" id="KW-1133">Transmembrane helix</keyword>
<dbReference type="AlphaFoldDB" id="A0A4Q7E9Y0"/>
<evidence type="ECO:0000256" key="1">
    <source>
        <dbReference type="SAM" id="Phobius"/>
    </source>
</evidence>
<dbReference type="Gene3D" id="3.40.630.30">
    <property type="match status" value="1"/>
</dbReference>
<dbReference type="EMBL" id="QVFV01000002">
    <property type="protein sequence ID" value="RZM79432.1"/>
    <property type="molecule type" value="Genomic_DNA"/>
</dbReference>
<name>A0A4Q7E9Y0_9CYAN</name>
<keyword evidence="3" id="KW-0808">Transferase</keyword>
<accession>A0A4Q7E9Y0</accession>
<sequence length="123" mass="14006">MTFNRIPLETWGLGMFPISLSIGFWMSSNSLGRTQISFYSRLGQTVDGFFADPEMRGQGVGRSRMDHAVQLRDTLDVEVFEQTAIARRFYDRYGFIPVGQSCHDETEQTLIQMECIEPDAVAQ</sequence>
<feature type="domain" description="N-acetyltransferase" evidence="2">
    <location>
        <begin position="44"/>
        <end position="105"/>
    </location>
</feature>
<dbReference type="InterPro" id="IPR000182">
    <property type="entry name" value="GNAT_dom"/>
</dbReference>
<dbReference type="SUPFAM" id="SSF55729">
    <property type="entry name" value="Acyl-CoA N-acyltransferases (Nat)"/>
    <property type="match status" value="1"/>
</dbReference>
<organism evidence="3 4">
    <name type="scientific">Leptolyngbya iicbica LK</name>
    <dbReference type="NCBI Taxonomy" id="2294035"/>
    <lineage>
        <taxon>Bacteria</taxon>
        <taxon>Bacillati</taxon>
        <taxon>Cyanobacteriota</taxon>
        <taxon>Cyanophyceae</taxon>
        <taxon>Leptolyngbyales</taxon>
        <taxon>Leptolyngbyaceae</taxon>
        <taxon>Leptolyngbya group</taxon>
        <taxon>Leptolyngbya</taxon>
        <taxon>Leptolyngbya iicbica</taxon>
    </lineage>
</organism>
<reference evidence="3 4" key="1">
    <citation type="submission" date="2018-11" db="EMBL/GenBank/DDBJ databases">
        <title>Whole genome sequencing of an environmental sample.</title>
        <authorList>
            <person name="Sarangi A.N."/>
            <person name="Singh D."/>
            <person name="Tripathy S."/>
        </authorList>
    </citation>
    <scope>NUCLEOTIDE SEQUENCE [LARGE SCALE GENOMIC DNA]</scope>
    <source>
        <strain evidence="3 4">Lakshadweep</strain>
    </source>
</reference>
<keyword evidence="1" id="KW-0812">Transmembrane</keyword>
<proteinExistence type="predicted"/>
<dbReference type="Pfam" id="PF13673">
    <property type="entry name" value="Acetyltransf_10"/>
    <property type="match status" value="1"/>
</dbReference>
<evidence type="ECO:0000259" key="2">
    <source>
        <dbReference type="Pfam" id="PF13673"/>
    </source>
</evidence>